<dbReference type="EMBL" id="KY684109">
    <property type="protein sequence ID" value="ARF11863.1"/>
    <property type="molecule type" value="Genomic_DNA"/>
</dbReference>
<dbReference type="InterPro" id="IPR013083">
    <property type="entry name" value="Znf_RING/FYVE/PHD"/>
</dbReference>
<name>A0A1V0SJH7_9VIRU</name>
<organism evidence="7">
    <name type="scientific">Klosneuvirus KNV1</name>
    <dbReference type="NCBI Taxonomy" id="1977640"/>
    <lineage>
        <taxon>Viruses</taxon>
        <taxon>Varidnaviria</taxon>
        <taxon>Bamfordvirae</taxon>
        <taxon>Nucleocytoviricota</taxon>
        <taxon>Megaviricetes</taxon>
        <taxon>Imitervirales</taxon>
        <taxon>Mimiviridae</taxon>
        <taxon>Klosneuvirinae</taxon>
        <taxon>Klosneuvirus</taxon>
    </lineage>
</organism>
<dbReference type="Pfam" id="PF13639">
    <property type="entry name" value="zf-RING_2"/>
    <property type="match status" value="1"/>
</dbReference>
<dbReference type="InterPro" id="IPR001841">
    <property type="entry name" value="Znf_RING"/>
</dbReference>
<dbReference type="Gene3D" id="3.30.40.10">
    <property type="entry name" value="Zinc/RING finger domain, C3HC4 (zinc finger)"/>
    <property type="match status" value="1"/>
</dbReference>
<accession>A0A1V0SJH7</accession>
<dbReference type="GO" id="GO:0061630">
    <property type="term" value="F:ubiquitin protein ligase activity"/>
    <property type="evidence" value="ECO:0007669"/>
    <property type="project" value="TreeGrafter"/>
</dbReference>
<reference evidence="7" key="1">
    <citation type="journal article" date="2017" name="Science">
        <title>Giant viruses with an expanded complement of translation system components.</title>
        <authorList>
            <person name="Schulz F."/>
            <person name="Yutin N."/>
            <person name="Ivanova N.N."/>
            <person name="Ortega D.R."/>
            <person name="Lee T.K."/>
            <person name="Vierheilig J."/>
            <person name="Daims H."/>
            <person name="Horn M."/>
            <person name="Wagner M."/>
            <person name="Jensen G.J."/>
            <person name="Kyrpides N.C."/>
            <person name="Koonin E.V."/>
            <person name="Woyke T."/>
        </authorList>
    </citation>
    <scope>NUCLEOTIDE SEQUENCE</scope>
    <source>
        <strain evidence="7">KNV1</strain>
    </source>
</reference>
<proteinExistence type="predicted"/>
<keyword evidence="3" id="KW-0862">Zinc</keyword>
<feature type="domain" description="RING-type" evidence="6">
    <location>
        <begin position="206"/>
        <end position="248"/>
    </location>
</feature>
<dbReference type="SMART" id="SM00184">
    <property type="entry name" value="RING"/>
    <property type="match status" value="1"/>
</dbReference>
<feature type="transmembrane region" description="Helical" evidence="5">
    <location>
        <begin position="36"/>
        <end position="55"/>
    </location>
</feature>
<evidence type="ECO:0000256" key="4">
    <source>
        <dbReference type="PROSITE-ProRule" id="PRU00175"/>
    </source>
</evidence>
<dbReference type="InterPro" id="IPR051834">
    <property type="entry name" value="RING_finger_E3_ligase"/>
</dbReference>
<evidence type="ECO:0000256" key="5">
    <source>
        <dbReference type="SAM" id="Phobius"/>
    </source>
</evidence>
<dbReference type="PANTHER" id="PTHR45931">
    <property type="entry name" value="SI:CH211-59O9.10"/>
    <property type="match status" value="1"/>
</dbReference>
<keyword evidence="5" id="KW-1133">Transmembrane helix</keyword>
<feature type="transmembrane region" description="Helical" evidence="5">
    <location>
        <begin position="131"/>
        <end position="162"/>
    </location>
</feature>
<keyword evidence="1" id="KW-0479">Metal-binding</keyword>
<evidence type="ECO:0000256" key="2">
    <source>
        <dbReference type="ARBA" id="ARBA00022771"/>
    </source>
</evidence>
<evidence type="ECO:0000256" key="3">
    <source>
        <dbReference type="ARBA" id="ARBA00022833"/>
    </source>
</evidence>
<evidence type="ECO:0000256" key="1">
    <source>
        <dbReference type="ARBA" id="ARBA00022723"/>
    </source>
</evidence>
<dbReference type="PANTHER" id="PTHR45931:SF3">
    <property type="entry name" value="RING ZINC FINGER-CONTAINING PROTEIN"/>
    <property type="match status" value="1"/>
</dbReference>
<dbReference type="SUPFAM" id="SSF57850">
    <property type="entry name" value="RING/U-box"/>
    <property type="match status" value="1"/>
</dbReference>
<evidence type="ECO:0000313" key="7">
    <source>
        <dbReference type="EMBL" id="ARF11863.1"/>
    </source>
</evidence>
<dbReference type="GO" id="GO:0006511">
    <property type="term" value="P:ubiquitin-dependent protein catabolic process"/>
    <property type="evidence" value="ECO:0007669"/>
    <property type="project" value="TreeGrafter"/>
</dbReference>
<dbReference type="GO" id="GO:0008270">
    <property type="term" value="F:zinc ion binding"/>
    <property type="evidence" value="ECO:0007669"/>
    <property type="project" value="UniProtKB-KW"/>
</dbReference>
<keyword evidence="5" id="KW-0472">Membrane</keyword>
<keyword evidence="2 4" id="KW-0863">Zinc-finger</keyword>
<evidence type="ECO:0000259" key="6">
    <source>
        <dbReference type="PROSITE" id="PS50089"/>
    </source>
</evidence>
<keyword evidence="5" id="KW-0812">Transmembrane</keyword>
<sequence length="254" mass="29694">MEEVQIDGLGNDNQNQDQVDEEEINRMGFKCVIGWIIWRTIRLIPFIIVNFYFWAQSHDSCDYVLSWFLFVDGIIGSIRLFDPIYFLITKSFDYIFFEKIIYNSITLIWIICGFSYGIVNLSCDRTQYTPTYILFCVSMIMSLVYRLMVCVIPLICVCGCGIREKYKQNKVINFISKLDPLSFMNGSLVDSKGNVVKDLEKEDDKCVICLTDYQDSDEKIIRLNCGHHFHQDCNKEWLKDHSTCPYCKKNVVSI</sequence>
<feature type="transmembrane region" description="Helical" evidence="5">
    <location>
        <begin position="67"/>
        <end position="88"/>
    </location>
</feature>
<gene>
    <name evidence="7" type="ORF">Klosneuvirus_2_299</name>
</gene>
<protein>
    <submittedName>
        <fullName evidence="7">RING finger domain protein</fullName>
    </submittedName>
</protein>
<dbReference type="PROSITE" id="PS50089">
    <property type="entry name" value="ZF_RING_2"/>
    <property type="match status" value="1"/>
</dbReference>
<feature type="transmembrane region" description="Helical" evidence="5">
    <location>
        <begin position="100"/>
        <end position="119"/>
    </location>
</feature>